<reference evidence="2" key="1">
    <citation type="journal article" date="2014" name="Int. J. Syst. Evol. Microbiol.">
        <title>Complete genome sequence of Corynebacterium casei LMG S-19264T (=DSM 44701T), isolated from a smear-ripened cheese.</title>
        <authorList>
            <consortium name="US DOE Joint Genome Institute (JGI-PGF)"/>
            <person name="Walter F."/>
            <person name="Albersmeier A."/>
            <person name="Kalinowski J."/>
            <person name="Ruckert C."/>
        </authorList>
    </citation>
    <scope>NUCLEOTIDE SEQUENCE</scope>
    <source>
        <strain evidence="2">CGMCC 1.15493</strain>
    </source>
</reference>
<evidence type="ECO:0000313" key="2">
    <source>
        <dbReference type="EMBL" id="GGD24313.1"/>
    </source>
</evidence>
<keyword evidence="3" id="KW-1185">Reference proteome</keyword>
<feature type="transmembrane region" description="Helical" evidence="1">
    <location>
        <begin position="33"/>
        <end position="54"/>
    </location>
</feature>
<name>A0A916Y0J6_9HYPH</name>
<keyword evidence="1" id="KW-0472">Membrane</keyword>
<sequence>MRERGYEFDRLPPAAQDDIARLEIELYDAKGTILHAGAAFLIGVGALSIAFAWLREIWSFVYTGSATTGVGFGLLWIVVGVIFYARSDRANRRSMD</sequence>
<protein>
    <submittedName>
        <fullName evidence="2">Uncharacterized protein</fullName>
    </submittedName>
</protein>
<keyword evidence="1" id="KW-0812">Transmembrane</keyword>
<gene>
    <name evidence="2" type="ORF">GCM10011335_29050</name>
</gene>
<dbReference type="RefSeq" id="WP_188851853.1">
    <property type="nucleotide sequence ID" value="NZ_BMJJ01000006.1"/>
</dbReference>
<dbReference type="Proteomes" id="UP000613160">
    <property type="component" value="Unassembled WGS sequence"/>
</dbReference>
<dbReference type="AlphaFoldDB" id="A0A916Y0J6"/>
<organism evidence="2 3">
    <name type="scientific">Aureimonas glaciei</name>
    <dbReference type="NCBI Taxonomy" id="1776957"/>
    <lineage>
        <taxon>Bacteria</taxon>
        <taxon>Pseudomonadati</taxon>
        <taxon>Pseudomonadota</taxon>
        <taxon>Alphaproteobacteria</taxon>
        <taxon>Hyphomicrobiales</taxon>
        <taxon>Aurantimonadaceae</taxon>
        <taxon>Aureimonas</taxon>
    </lineage>
</organism>
<reference evidence="2" key="2">
    <citation type="submission" date="2020-09" db="EMBL/GenBank/DDBJ databases">
        <authorList>
            <person name="Sun Q."/>
            <person name="Zhou Y."/>
        </authorList>
    </citation>
    <scope>NUCLEOTIDE SEQUENCE</scope>
    <source>
        <strain evidence="2">CGMCC 1.15493</strain>
    </source>
</reference>
<keyword evidence="1" id="KW-1133">Transmembrane helix</keyword>
<comment type="caution">
    <text evidence="2">The sequence shown here is derived from an EMBL/GenBank/DDBJ whole genome shotgun (WGS) entry which is preliminary data.</text>
</comment>
<evidence type="ECO:0000256" key="1">
    <source>
        <dbReference type="SAM" id="Phobius"/>
    </source>
</evidence>
<feature type="transmembrane region" description="Helical" evidence="1">
    <location>
        <begin position="60"/>
        <end position="85"/>
    </location>
</feature>
<dbReference type="EMBL" id="BMJJ01000006">
    <property type="protein sequence ID" value="GGD24313.1"/>
    <property type="molecule type" value="Genomic_DNA"/>
</dbReference>
<accession>A0A916Y0J6</accession>
<evidence type="ECO:0000313" key="3">
    <source>
        <dbReference type="Proteomes" id="UP000613160"/>
    </source>
</evidence>
<proteinExistence type="predicted"/>